<keyword evidence="2" id="KW-1185">Reference proteome</keyword>
<name>A0A4T0X7A1_9ASCO</name>
<dbReference type="Proteomes" id="UP000307173">
    <property type="component" value="Unassembled WGS sequence"/>
</dbReference>
<reference evidence="1 2" key="1">
    <citation type="journal article" date="2019" name="Front. Genet.">
        <title>Whole-Genome Sequencing of the Opportunistic Yeast Pathogen Candida inconspicua Uncovers Its Hybrid Origin.</title>
        <authorList>
            <person name="Mixao V."/>
            <person name="Hansen A.P."/>
            <person name="Saus E."/>
            <person name="Boekhout T."/>
            <person name="Lass-Florl C."/>
            <person name="Gabaldon T."/>
        </authorList>
    </citation>
    <scope>NUCLEOTIDE SEQUENCE [LARGE SCALE GENOMIC DNA]</scope>
    <source>
        <strain evidence="1 2">CBS 180</strain>
    </source>
</reference>
<accession>A0A4T0X7A1</accession>
<organism evidence="1 2">
    <name type="scientific">Pichia inconspicua</name>
    <dbReference type="NCBI Taxonomy" id="52247"/>
    <lineage>
        <taxon>Eukaryota</taxon>
        <taxon>Fungi</taxon>
        <taxon>Dikarya</taxon>
        <taxon>Ascomycota</taxon>
        <taxon>Saccharomycotina</taxon>
        <taxon>Pichiomycetes</taxon>
        <taxon>Pichiales</taxon>
        <taxon>Pichiaceae</taxon>
        <taxon>Pichia</taxon>
    </lineage>
</organism>
<evidence type="ECO:0000313" key="2">
    <source>
        <dbReference type="Proteomes" id="UP000307173"/>
    </source>
</evidence>
<sequence>MAFGNIRPEPELMQIDKTRCAADDDVEYNDDFDLKKITTLIDIMNLREAEEQQKTLCKKKEKSSDIRKRPTSSKSLECICEKDVIVFFEFFAKQYHRFKRSGLTKEKQASELSKAEFGVSFVQGPPNADEKQFFQNQAYTMLCETYPKLTNDKNCWLNCLFQFKIFFDKIVPRYLSQRQNEITTKLHNFKNVIYFDTLTLSHEKQAFYLMEKNVRILGRDFREVVCCATKETPAAKYLLSSVSRYEALKSHILSYLSSEKNAKLENSLHGCHQYIWFLLLQICLTQSFTVATSNADITKDVLLKLSNAIEIFAGERVHLKLIKQNSSSYLSPFHYIFSLFEYQLKIYRSRLFKSSATDV</sequence>
<gene>
    <name evidence="1" type="ORF">CANINC_000538</name>
</gene>
<evidence type="ECO:0000313" key="1">
    <source>
        <dbReference type="EMBL" id="TID30872.1"/>
    </source>
</evidence>
<comment type="caution">
    <text evidence="1">The sequence shown here is derived from an EMBL/GenBank/DDBJ whole genome shotgun (WGS) entry which is preliminary data.</text>
</comment>
<dbReference type="EMBL" id="SELW01000098">
    <property type="protein sequence ID" value="TID30872.1"/>
    <property type="molecule type" value="Genomic_DNA"/>
</dbReference>
<dbReference type="AlphaFoldDB" id="A0A4T0X7A1"/>
<protein>
    <submittedName>
        <fullName evidence="1">Uncharacterized protein</fullName>
    </submittedName>
</protein>
<proteinExistence type="predicted"/>